<dbReference type="EMBL" id="JAUEPR010000043">
    <property type="protein sequence ID" value="KAK0472205.1"/>
    <property type="molecule type" value="Genomic_DNA"/>
</dbReference>
<sequence>MSKMSTVHLVFVIMCCHLLLLDIRDGIQICDDAHVEPIRRTLNGLQLKLFCSYWRSICLSLPQLWSIMFVDADEIFTSIISRKGILQANNYWDFSA</sequence>
<evidence type="ECO:0000313" key="2">
    <source>
        <dbReference type="EMBL" id="KAK0472205.1"/>
    </source>
</evidence>
<evidence type="ECO:0000313" key="3">
    <source>
        <dbReference type="Proteomes" id="UP001175227"/>
    </source>
</evidence>
<reference evidence="2" key="1">
    <citation type="submission" date="2023-06" db="EMBL/GenBank/DDBJ databases">
        <authorList>
            <consortium name="Lawrence Berkeley National Laboratory"/>
            <person name="Ahrendt S."/>
            <person name="Sahu N."/>
            <person name="Indic B."/>
            <person name="Wong-Bajracharya J."/>
            <person name="Merenyi Z."/>
            <person name="Ke H.-M."/>
            <person name="Monk M."/>
            <person name="Kocsube S."/>
            <person name="Drula E."/>
            <person name="Lipzen A."/>
            <person name="Balint B."/>
            <person name="Henrissat B."/>
            <person name="Andreopoulos B."/>
            <person name="Martin F.M."/>
            <person name="Harder C.B."/>
            <person name="Rigling D."/>
            <person name="Ford K.L."/>
            <person name="Foster G.D."/>
            <person name="Pangilinan J."/>
            <person name="Papanicolaou A."/>
            <person name="Barry K."/>
            <person name="LaButti K."/>
            <person name="Viragh M."/>
            <person name="Koriabine M."/>
            <person name="Yan M."/>
            <person name="Riley R."/>
            <person name="Champramary S."/>
            <person name="Plett K.L."/>
            <person name="Tsai I.J."/>
            <person name="Slot J."/>
            <person name="Sipos G."/>
            <person name="Plett J."/>
            <person name="Nagy L.G."/>
            <person name="Grigoriev I.V."/>
        </authorList>
    </citation>
    <scope>NUCLEOTIDE SEQUENCE</scope>
    <source>
        <strain evidence="2">ICMP 16352</strain>
    </source>
</reference>
<protein>
    <submittedName>
        <fullName evidence="2">Uncharacterized protein</fullName>
    </submittedName>
</protein>
<dbReference type="Proteomes" id="UP001175227">
    <property type="component" value="Unassembled WGS sequence"/>
</dbReference>
<evidence type="ECO:0000256" key="1">
    <source>
        <dbReference type="SAM" id="SignalP"/>
    </source>
</evidence>
<feature type="non-terminal residue" evidence="2">
    <location>
        <position position="96"/>
    </location>
</feature>
<accession>A0AA39NV14</accession>
<keyword evidence="1" id="KW-0732">Signal</keyword>
<feature type="signal peptide" evidence="1">
    <location>
        <begin position="1"/>
        <end position="26"/>
    </location>
</feature>
<gene>
    <name evidence="2" type="ORF">IW261DRAFT_1509519</name>
</gene>
<name>A0AA39NV14_9AGAR</name>
<keyword evidence="3" id="KW-1185">Reference proteome</keyword>
<comment type="caution">
    <text evidence="2">The sequence shown here is derived from an EMBL/GenBank/DDBJ whole genome shotgun (WGS) entry which is preliminary data.</text>
</comment>
<feature type="chain" id="PRO_5041282517" evidence="1">
    <location>
        <begin position="27"/>
        <end position="96"/>
    </location>
</feature>
<dbReference type="AlphaFoldDB" id="A0AA39NV14"/>
<proteinExistence type="predicted"/>
<organism evidence="2 3">
    <name type="scientific">Armillaria novae-zelandiae</name>
    <dbReference type="NCBI Taxonomy" id="153914"/>
    <lineage>
        <taxon>Eukaryota</taxon>
        <taxon>Fungi</taxon>
        <taxon>Dikarya</taxon>
        <taxon>Basidiomycota</taxon>
        <taxon>Agaricomycotina</taxon>
        <taxon>Agaricomycetes</taxon>
        <taxon>Agaricomycetidae</taxon>
        <taxon>Agaricales</taxon>
        <taxon>Marasmiineae</taxon>
        <taxon>Physalacriaceae</taxon>
        <taxon>Armillaria</taxon>
    </lineage>
</organism>